<feature type="region of interest" description="Disordered" evidence="1">
    <location>
        <begin position="1"/>
        <end position="156"/>
    </location>
</feature>
<evidence type="ECO:0000256" key="1">
    <source>
        <dbReference type="SAM" id="MobiDB-lite"/>
    </source>
</evidence>
<dbReference type="Proteomes" id="UP000290288">
    <property type="component" value="Unassembled WGS sequence"/>
</dbReference>
<name>A0A4Q2CY78_9AGAR</name>
<feature type="region of interest" description="Disordered" evidence="1">
    <location>
        <begin position="172"/>
        <end position="365"/>
    </location>
</feature>
<accession>A0A4Q2CY78</accession>
<reference evidence="2 3" key="1">
    <citation type="submission" date="2019-01" db="EMBL/GenBank/DDBJ databases">
        <title>Draft genome sequence of Psathyrella aberdarensis IHI B618.</title>
        <authorList>
            <person name="Buettner E."/>
            <person name="Kellner H."/>
        </authorList>
    </citation>
    <scope>NUCLEOTIDE SEQUENCE [LARGE SCALE GENOMIC DNA]</scope>
    <source>
        <strain evidence="2 3">IHI B618</strain>
    </source>
</reference>
<dbReference type="AlphaFoldDB" id="A0A4Q2CY78"/>
<protein>
    <submittedName>
        <fullName evidence="2">Uncharacterized protein</fullName>
    </submittedName>
</protein>
<feature type="compositionally biased region" description="Basic and acidic residues" evidence="1">
    <location>
        <begin position="241"/>
        <end position="253"/>
    </location>
</feature>
<sequence>MSFPNNSYANAARRALKAPTANPTPPATPDPARSVHRAHAGVGPGSPFGPSGPRTIAPQHGGFPQGYGDPAEPATPLTSNGVGHAAPRGKAASASTPRTPGNTNPTPPATPQSTRPGNRGPTMGGARTGRSDAAGPAGKTASIGSHSGVGQVPVKRSNEGVVGVGALSALQTVEPARSNHQTMPKRSASATGNTPKQACIQSSAHHASRDNDKSTKRKRRPDVSKTSEAISDEELTSAESELDHGAQIDRSDPAYRGASGRNRVQASPIIKTRSARAAELRQSKQASAPASSTVYPIRSPPTSPSNSTRRAVARTSVVGPLTSVKSAPKRGRKPQASAAVYDDSNHGAADALSTEDHHLFPKNAR</sequence>
<feature type="compositionally biased region" description="Polar residues" evidence="1">
    <location>
        <begin position="178"/>
        <end position="205"/>
    </location>
</feature>
<evidence type="ECO:0000313" key="2">
    <source>
        <dbReference type="EMBL" id="RXW11777.1"/>
    </source>
</evidence>
<gene>
    <name evidence="2" type="ORF">EST38_g14078</name>
</gene>
<proteinExistence type="predicted"/>
<feature type="compositionally biased region" description="Polar residues" evidence="1">
    <location>
        <begin position="283"/>
        <end position="294"/>
    </location>
</feature>
<organism evidence="2 3">
    <name type="scientific">Candolleomyces aberdarensis</name>
    <dbReference type="NCBI Taxonomy" id="2316362"/>
    <lineage>
        <taxon>Eukaryota</taxon>
        <taxon>Fungi</taxon>
        <taxon>Dikarya</taxon>
        <taxon>Basidiomycota</taxon>
        <taxon>Agaricomycotina</taxon>
        <taxon>Agaricomycetes</taxon>
        <taxon>Agaricomycetidae</taxon>
        <taxon>Agaricales</taxon>
        <taxon>Agaricineae</taxon>
        <taxon>Psathyrellaceae</taxon>
        <taxon>Candolleomyces</taxon>
    </lineage>
</organism>
<comment type="caution">
    <text evidence="2">The sequence shown here is derived from an EMBL/GenBank/DDBJ whole genome shotgun (WGS) entry which is preliminary data.</text>
</comment>
<dbReference type="EMBL" id="SDEE01001614">
    <property type="protein sequence ID" value="RXW11777.1"/>
    <property type="molecule type" value="Genomic_DNA"/>
</dbReference>
<evidence type="ECO:0000313" key="3">
    <source>
        <dbReference type="Proteomes" id="UP000290288"/>
    </source>
</evidence>
<keyword evidence="3" id="KW-1185">Reference proteome</keyword>